<protein>
    <recommendedName>
        <fullName evidence="1">Alanine dehydrogenase/pyridine nucleotide transhydrogenase N-terminal domain-containing protein</fullName>
    </recommendedName>
</protein>
<proteinExistence type="predicted"/>
<sequence length="42" mass="4477">MPIRLGVPKETEDGERRVALVPAVAERFSKLGVEVLVETGAG</sequence>
<name>A0A3B0Z849_9ZZZZ</name>
<dbReference type="InterPro" id="IPR007886">
    <property type="entry name" value="AlaDH/PNT_N"/>
</dbReference>
<evidence type="ECO:0000259" key="1">
    <source>
        <dbReference type="Pfam" id="PF05222"/>
    </source>
</evidence>
<accession>A0A3B0Z849</accession>
<feature type="non-terminal residue" evidence="2">
    <location>
        <position position="42"/>
    </location>
</feature>
<dbReference type="EMBL" id="UOFK01000122">
    <property type="protein sequence ID" value="VAW77564.1"/>
    <property type="molecule type" value="Genomic_DNA"/>
</dbReference>
<dbReference type="AlphaFoldDB" id="A0A3B0Z849"/>
<gene>
    <name evidence="2" type="ORF">MNBD_GAMMA13-1812</name>
</gene>
<reference evidence="2" key="1">
    <citation type="submission" date="2018-06" db="EMBL/GenBank/DDBJ databases">
        <authorList>
            <person name="Zhirakovskaya E."/>
        </authorList>
    </citation>
    <scope>NUCLEOTIDE SEQUENCE</scope>
</reference>
<evidence type="ECO:0000313" key="2">
    <source>
        <dbReference type="EMBL" id="VAW77564.1"/>
    </source>
</evidence>
<dbReference type="SUPFAM" id="SSF52283">
    <property type="entry name" value="Formate/glycerate dehydrogenase catalytic domain-like"/>
    <property type="match status" value="1"/>
</dbReference>
<feature type="domain" description="Alanine dehydrogenase/pyridine nucleotide transhydrogenase N-terminal" evidence="1">
    <location>
        <begin position="6"/>
        <end position="42"/>
    </location>
</feature>
<dbReference type="Pfam" id="PF05222">
    <property type="entry name" value="AlaDh_PNT_N"/>
    <property type="match status" value="1"/>
</dbReference>
<organism evidence="2">
    <name type="scientific">hydrothermal vent metagenome</name>
    <dbReference type="NCBI Taxonomy" id="652676"/>
    <lineage>
        <taxon>unclassified sequences</taxon>
        <taxon>metagenomes</taxon>
        <taxon>ecological metagenomes</taxon>
    </lineage>
</organism>
<dbReference type="Gene3D" id="3.40.50.720">
    <property type="entry name" value="NAD(P)-binding Rossmann-like Domain"/>
    <property type="match status" value="1"/>
</dbReference>